<evidence type="ECO:0000256" key="3">
    <source>
        <dbReference type="HAMAP-Rule" id="MF_00632"/>
    </source>
</evidence>
<reference evidence="4 5" key="1">
    <citation type="journal article" date="2014" name="Genome Biol. Evol.">
        <title>Comparative Genomics of the Campylobacter lari Group.</title>
        <authorList>
            <person name="Miller W.G."/>
            <person name="Yee E."/>
            <person name="Chapman M.H."/>
            <person name="Smith T.P."/>
            <person name="Bono J.L."/>
            <person name="Huynh S."/>
            <person name="Parker C.T."/>
            <person name="Vandamme P."/>
            <person name="Luong K."/>
            <person name="Korlach J."/>
        </authorList>
    </citation>
    <scope>NUCLEOTIDE SEQUENCE [LARGE SCALE GENOMIC DNA]</scope>
    <source>
        <strain evidence="4 5">NCTC 12927</strain>
    </source>
</reference>
<dbReference type="GO" id="GO:0005829">
    <property type="term" value="C:cytosol"/>
    <property type="evidence" value="ECO:0007669"/>
    <property type="project" value="TreeGrafter"/>
</dbReference>
<dbReference type="InterPro" id="IPR035570">
    <property type="entry name" value="UPF0234_N"/>
</dbReference>
<dbReference type="NCBIfam" id="NF003819">
    <property type="entry name" value="PRK05412.1"/>
    <property type="match status" value="1"/>
</dbReference>
<evidence type="ECO:0000256" key="1">
    <source>
        <dbReference type="ARBA" id="ARBA00022741"/>
    </source>
</evidence>
<dbReference type="HAMAP" id="MF_00632">
    <property type="entry name" value="UPF0234"/>
    <property type="match status" value="1"/>
</dbReference>
<dbReference type="Gene3D" id="3.30.70.990">
    <property type="entry name" value="YajQ-like, domain 2"/>
    <property type="match status" value="1"/>
</dbReference>
<dbReference type="InterPro" id="IPR035571">
    <property type="entry name" value="UPF0234-like_C"/>
</dbReference>
<dbReference type="HOGENOM" id="CLU_099839_1_0_7"/>
<dbReference type="Gene3D" id="3.30.70.860">
    <property type="match status" value="1"/>
</dbReference>
<keyword evidence="1 3" id="KW-0547">Nucleotide-binding</keyword>
<dbReference type="AlphaFoldDB" id="A0A0A8H2S4"/>
<accession>A0A0A8H2S4</accession>
<evidence type="ECO:0000313" key="5">
    <source>
        <dbReference type="Proteomes" id="UP000031163"/>
    </source>
</evidence>
<sequence>MANEHSFDISGEIDKQELKNALEQAKKELDSRYDLKGVKSDIKLNEKESSYKLICSSEAKIEVLKDIIISKLIKRGINPSGIKELNRESGANFRLTLKVSDAIDADSAKKINKAIKDSKLKVTSSIRGNEIRVVGKQIDDLQNVMRIVKDLNLELNLSFKNLK</sequence>
<protein>
    <recommendedName>
        <fullName evidence="3">Nucleotide-binding protein CINS_1484</fullName>
    </recommendedName>
</protein>
<dbReference type="EMBL" id="CP007770">
    <property type="protein sequence ID" value="AJC88423.1"/>
    <property type="molecule type" value="Genomic_DNA"/>
</dbReference>
<comment type="function">
    <text evidence="3">Nucleotide-binding protein.</text>
</comment>
<dbReference type="KEGG" id="cis:CINS_1484"/>
<dbReference type="GO" id="GO:0000166">
    <property type="term" value="F:nucleotide binding"/>
    <property type="evidence" value="ECO:0007669"/>
    <property type="project" value="UniProtKB-UniRule"/>
</dbReference>
<dbReference type="InterPro" id="IPR007551">
    <property type="entry name" value="YajQ/Smlt4090-like"/>
</dbReference>
<organism evidence="4 5">
    <name type="scientific">Campylobacter insulaenigrae NCTC 12927</name>
    <dbReference type="NCBI Taxonomy" id="1031564"/>
    <lineage>
        <taxon>Bacteria</taxon>
        <taxon>Pseudomonadati</taxon>
        <taxon>Campylobacterota</taxon>
        <taxon>Epsilonproteobacteria</taxon>
        <taxon>Campylobacterales</taxon>
        <taxon>Campylobacteraceae</taxon>
        <taxon>Campylobacter</taxon>
    </lineage>
</organism>
<dbReference type="STRING" id="1031564.CINS_1484"/>
<dbReference type="SUPFAM" id="SSF89963">
    <property type="entry name" value="YajQ-like"/>
    <property type="match status" value="2"/>
</dbReference>
<dbReference type="PANTHER" id="PTHR30476">
    <property type="entry name" value="UPF0234 PROTEIN YAJQ"/>
    <property type="match status" value="1"/>
</dbReference>
<gene>
    <name evidence="4" type="ORF">CINS_1484</name>
</gene>
<dbReference type="GeneID" id="74432262"/>
<dbReference type="CDD" id="cd11740">
    <property type="entry name" value="YajQ_like"/>
    <property type="match status" value="1"/>
</dbReference>
<evidence type="ECO:0000256" key="2">
    <source>
        <dbReference type="ARBA" id="ARBA00093450"/>
    </source>
</evidence>
<dbReference type="PANTHER" id="PTHR30476:SF0">
    <property type="entry name" value="UPF0234 PROTEIN YAJQ"/>
    <property type="match status" value="1"/>
</dbReference>
<dbReference type="Proteomes" id="UP000031163">
    <property type="component" value="Chromosome"/>
</dbReference>
<name>A0A0A8H2S4_9BACT</name>
<proteinExistence type="inferred from homology"/>
<evidence type="ECO:0000313" key="4">
    <source>
        <dbReference type="EMBL" id="AJC88423.1"/>
    </source>
</evidence>
<dbReference type="Pfam" id="PF04461">
    <property type="entry name" value="YajQ"/>
    <property type="match status" value="1"/>
</dbReference>
<dbReference type="RefSeq" id="WP_039651190.1">
    <property type="nucleotide sequence ID" value="NZ_CP007770.1"/>
</dbReference>
<comment type="similarity">
    <text evidence="2 3">Belongs to the YajQ family.</text>
</comment>
<dbReference type="InterPro" id="IPR036183">
    <property type="entry name" value="YajQ-like_sf"/>
</dbReference>